<accession>A0A0E9THK1</accession>
<evidence type="ECO:0000313" key="1">
    <source>
        <dbReference type="EMBL" id="JAH52208.1"/>
    </source>
</evidence>
<protein>
    <submittedName>
        <fullName evidence="1">Uncharacterized protein</fullName>
    </submittedName>
</protein>
<proteinExistence type="predicted"/>
<organism evidence="1">
    <name type="scientific">Anguilla anguilla</name>
    <name type="common">European freshwater eel</name>
    <name type="synonym">Muraena anguilla</name>
    <dbReference type="NCBI Taxonomy" id="7936"/>
    <lineage>
        <taxon>Eukaryota</taxon>
        <taxon>Metazoa</taxon>
        <taxon>Chordata</taxon>
        <taxon>Craniata</taxon>
        <taxon>Vertebrata</taxon>
        <taxon>Euteleostomi</taxon>
        <taxon>Actinopterygii</taxon>
        <taxon>Neopterygii</taxon>
        <taxon>Teleostei</taxon>
        <taxon>Anguilliformes</taxon>
        <taxon>Anguillidae</taxon>
        <taxon>Anguilla</taxon>
    </lineage>
</organism>
<dbReference type="EMBL" id="GBXM01056369">
    <property type="protein sequence ID" value="JAH52208.1"/>
    <property type="molecule type" value="Transcribed_RNA"/>
</dbReference>
<reference evidence="1" key="2">
    <citation type="journal article" date="2015" name="Fish Shellfish Immunol.">
        <title>Early steps in the European eel (Anguilla anguilla)-Vibrio vulnificus interaction in the gills: Role of the RtxA13 toxin.</title>
        <authorList>
            <person name="Callol A."/>
            <person name="Pajuelo D."/>
            <person name="Ebbesson L."/>
            <person name="Teles M."/>
            <person name="MacKenzie S."/>
            <person name="Amaro C."/>
        </authorList>
    </citation>
    <scope>NUCLEOTIDE SEQUENCE</scope>
</reference>
<reference evidence="1" key="1">
    <citation type="submission" date="2014-11" db="EMBL/GenBank/DDBJ databases">
        <authorList>
            <person name="Amaro Gonzalez C."/>
        </authorList>
    </citation>
    <scope>NUCLEOTIDE SEQUENCE</scope>
</reference>
<dbReference type="AlphaFoldDB" id="A0A0E9THK1"/>
<sequence>MAFSLKVEDVILKFSNIGTG</sequence>
<name>A0A0E9THK1_ANGAN</name>